<dbReference type="RefSeq" id="XP_058325584.1">
    <property type="nucleotide sequence ID" value="XM_058480061.1"/>
</dbReference>
<name>A0A9W9TA12_9EURO</name>
<dbReference type="AlphaFoldDB" id="A0A9W9TA12"/>
<gene>
    <name evidence="2" type="ORF">N7468_010766</name>
</gene>
<evidence type="ECO:0000313" key="2">
    <source>
        <dbReference type="EMBL" id="KAJ5215087.1"/>
    </source>
</evidence>
<keyword evidence="3" id="KW-1185">Reference proteome</keyword>
<dbReference type="EMBL" id="JAPQKS010000009">
    <property type="protein sequence ID" value="KAJ5215087.1"/>
    <property type="molecule type" value="Genomic_DNA"/>
</dbReference>
<evidence type="ECO:0000313" key="3">
    <source>
        <dbReference type="Proteomes" id="UP001150941"/>
    </source>
</evidence>
<proteinExistence type="predicted"/>
<reference evidence="2" key="1">
    <citation type="submission" date="2022-11" db="EMBL/GenBank/DDBJ databases">
        <authorList>
            <person name="Petersen C."/>
        </authorList>
    </citation>
    <scope>NUCLEOTIDE SEQUENCE</scope>
    <source>
        <strain evidence="2">IBT 19713</strain>
    </source>
</reference>
<feature type="region of interest" description="Disordered" evidence="1">
    <location>
        <begin position="63"/>
        <end position="82"/>
    </location>
</feature>
<dbReference type="GeneID" id="83207365"/>
<sequence length="82" mass="9303">MMLSQSPSALKGILPENTTAALMSQSQRIHHQRYGQKQLAEQLPKLFRSKTGQSTRGDRLWARMPTNQDPQRTAGRFLQHSA</sequence>
<organism evidence="2 3">
    <name type="scientific">Penicillium chermesinum</name>
    <dbReference type="NCBI Taxonomy" id="63820"/>
    <lineage>
        <taxon>Eukaryota</taxon>
        <taxon>Fungi</taxon>
        <taxon>Dikarya</taxon>
        <taxon>Ascomycota</taxon>
        <taxon>Pezizomycotina</taxon>
        <taxon>Eurotiomycetes</taxon>
        <taxon>Eurotiomycetidae</taxon>
        <taxon>Eurotiales</taxon>
        <taxon>Aspergillaceae</taxon>
        <taxon>Penicillium</taxon>
    </lineage>
</organism>
<accession>A0A9W9TA12</accession>
<protein>
    <submittedName>
        <fullName evidence="2">Uncharacterized protein</fullName>
    </submittedName>
</protein>
<comment type="caution">
    <text evidence="2">The sequence shown here is derived from an EMBL/GenBank/DDBJ whole genome shotgun (WGS) entry which is preliminary data.</text>
</comment>
<reference evidence="2" key="2">
    <citation type="journal article" date="2023" name="IMA Fungus">
        <title>Comparative genomic study of the Penicillium genus elucidates a diverse pangenome and 15 lateral gene transfer events.</title>
        <authorList>
            <person name="Petersen C."/>
            <person name="Sorensen T."/>
            <person name="Nielsen M.R."/>
            <person name="Sondergaard T.E."/>
            <person name="Sorensen J.L."/>
            <person name="Fitzpatrick D.A."/>
            <person name="Frisvad J.C."/>
            <person name="Nielsen K.L."/>
        </authorList>
    </citation>
    <scope>NUCLEOTIDE SEQUENCE</scope>
    <source>
        <strain evidence="2">IBT 19713</strain>
    </source>
</reference>
<dbReference type="Proteomes" id="UP001150941">
    <property type="component" value="Unassembled WGS sequence"/>
</dbReference>
<evidence type="ECO:0000256" key="1">
    <source>
        <dbReference type="SAM" id="MobiDB-lite"/>
    </source>
</evidence>